<evidence type="ECO:0000259" key="4">
    <source>
        <dbReference type="Pfam" id="PF02872"/>
    </source>
</evidence>
<dbReference type="GO" id="GO:0046872">
    <property type="term" value="F:metal ion binding"/>
    <property type="evidence" value="ECO:0007669"/>
    <property type="project" value="InterPro"/>
</dbReference>
<feature type="domain" description="Calcineurin-like phosphoesterase" evidence="3">
    <location>
        <begin position="45"/>
        <end position="245"/>
    </location>
</feature>
<feature type="region of interest" description="Disordered" evidence="2">
    <location>
        <begin position="628"/>
        <end position="648"/>
    </location>
</feature>
<accession>A0A1G7SNJ2</accession>
<proteinExistence type="predicted"/>
<dbReference type="Gene3D" id="3.60.21.10">
    <property type="match status" value="1"/>
</dbReference>
<feature type="domain" description="5'-Nucleotidase C-terminal" evidence="4">
    <location>
        <begin position="327"/>
        <end position="476"/>
    </location>
</feature>
<feature type="compositionally biased region" description="Basic and acidic residues" evidence="2">
    <location>
        <begin position="638"/>
        <end position="648"/>
    </location>
</feature>
<evidence type="ECO:0000256" key="1">
    <source>
        <dbReference type="ARBA" id="ARBA00022729"/>
    </source>
</evidence>
<dbReference type="PANTHER" id="PTHR11575">
    <property type="entry name" value="5'-NUCLEOTIDASE-RELATED"/>
    <property type="match status" value="1"/>
</dbReference>
<evidence type="ECO:0000313" key="6">
    <source>
        <dbReference type="Proteomes" id="UP000324020"/>
    </source>
</evidence>
<dbReference type="InterPro" id="IPR036907">
    <property type="entry name" value="5'-Nucleotdase_C_sf"/>
</dbReference>
<protein>
    <submittedName>
        <fullName evidence="5">2',3'-cyclic-nucleotide 2'-phosphodiesterase/5'-or 3'-nucleotidase, 5'-nucleotidase family</fullName>
    </submittedName>
</protein>
<dbReference type="InterPro" id="IPR004843">
    <property type="entry name" value="Calcineurin-like_PHP"/>
</dbReference>
<dbReference type="SUPFAM" id="SSF55816">
    <property type="entry name" value="5'-nucleotidase (syn. UDP-sugar hydrolase), C-terminal domain"/>
    <property type="match status" value="1"/>
</dbReference>
<dbReference type="AlphaFoldDB" id="A0A1G7SNJ2"/>
<sequence>MSRERDYGRRDVLRAGGIVLGGSLVSGSATAQDGEESTTLTLLSYNDIQTAAAEDENFPRLVTLIEQRRAAADGPVVVVGGGDEVGPHALSPVSQWRAPVDVLNEVGPDADVIGNHEFDYGLDPISEVTADSDFPWLATNLVDSETGEAFDGTESHRVVERGGVSVGIIGLVDDGATYGKTNIDFAAEGITLEDYTETGPAQAKRLKEDENVDVVVALAHTGIDDAEQLAEADADDDIDVVVVGDDEQFYPPEEVDGSIVSEARARAAYLSEIELTVADGEVTSWEGELIEVTDDVEKDPTASEIITDYRAEVGLDSVIVESETPLDATFGSNYHRETGYGNLITDAMRERADADVAITNSGGIRSDSTYGPGEITGGDIFNTLPFPNSLVTLELTGEELVEALESQIVTLESETGQDLGEEVSQQTSGVRFEWVPHEDADELVRDVYVGGEPLDPDDTYRVAVNSYMAGGGSGYPLEDKPVVKDTDELLVTLVVDYLRERDTVAPAVEGRMQRVDRDLPDASVTVDGNGKVVAEFEAPDDVESVAADTAALWTADGEHRDAEKVVFDADDETLMVRVDDGDLAETIGEADDGDEVPLDLYVEYESSEYDHVYFERSRLNADVAATVRNRGRGRGRSRGRDRVGAPGR</sequence>
<dbReference type="InterPro" id="IPR008334">
    <property type="entry name" value="5'-Nucleotdase_C"/>
</dbReference>
<dbReference type="GO" id="GO:0009166">
    <property type="term" value="P:nucleotide catabolic process"/>
    <property type="evidence" value="ECO:0007669"/>
    <property type="project" value="InterPro"/>
</dbReference>
<dbReference type="PRINTS" id="PR01607">
    <property type="entry name" value="APYRASEFAMLY"/>
</dbReference>
<dbReference type="EMBL" id="FNBO01000022">
    <property type="protein sequence ID" value="SDG23999.1"/>
    <property type="molecule type" value="Genomic_DNA"/>
</dbReference>
<dbReference type="Gene3D" id="3.90.780.10">
    <property type="entry name" value="5'-Nucleotidase, C-terminal domain"/>
    <property type="match status" value="1"/>
</dbReference>
<dbReference type="InterPro" id="IPR006146">
    <property type="entry name" value="5'-Nucleotdase_CS"/>
</dbReference>
<keyword evidence="1" id="KW-0732">Signal</keyword>
<dbReference type="InterPro" id="IPR006179">
    <property type="entry name" value="5_nucleotidase/apyrase"/>
</dbReference>
<dbReference type="GO" id="GO:0016788">
    <property type="term" value="F:hydrolase activity, acting on ester bonds"/>
    <property type="evidence" value="ECO:0007669"/>
    <property type="project" value="InterPro"/>
</dbReference>
<dbReference type="InterPro" id="IPR029052">
    <property type="entry name" value="Metallo-depent_PP-like"/>
</dbReference>
<keyword evidence="6" id="KW-1185">Reference proteome</keyword>
<dbReference type="PANTHER" id="PTHR11575:SF24">
    <property type="entry name" value="5'-NUCLEOTIDASE"/>
    <property type="match status" value="1"/>
</dbReference>
<name>A0A1G7SNJ2_9EURY</name>
<evidence type="ECO:0000259" key="3">
    <source>
        <dbReference type="Pfam" id="PF00149"/>
    </source>
</evidence>
<dbReference type="Pfam" id="PF02872">
    <property type="entry name" value="5_nucleotid_C"/>
    <property type="match status" value="1"/>
</dbReference>
<dbReference type="SUPFAM" id="SSF56300">
    <property type="entry name" value="Metallo-dependent phosphatases"/>
    <property type="match status" value="1"/>
</dbReference>
<reference evidence="5 6" key="1">
    <citation type="submission" date="2016-10" db="EMBL/GenBank/DDBJ databases">
        <authorList>
            <person name="Varghese N."/>
            <person name="Submissions S."/>
        </authorList>
    </citation>
    <scope>NUCLEOTIDE SEQUENCE [LARGE SCALE GENOMIC DNA]</scope>
    <source>
        <strain evidence="5 6">CGMCC 1.3527</strain>
    </source>
</reference>
<dbReference type="InterPro" id="IPR006311">
    <property type="entry name" value="TAT_signal"/>
</dbReference>
<dbReference type="Proteomes" id="UP000324020">
    <property type="component" value="Unassembled WGS sequence"/>
</dbReference>
<dbReference type="PROSITE" id="PS00786">
    <property type="entry name" value="5_NUCLEOTIDASE_2"/>
    <property type="match status" value="1"/>
</dbReference>
<organism evidence="5 6">
    <name type="scientific">Halorubrum xinjiangense</name>
    <dbReference type="NCBI Taxonomy" id="261291"/>
    <lineage>
        <taxon>Archaea</taxon>
        <taxon>Methanobacteriati</taxon>
        <taxon>Methanobacteriota</taxon>
        <taxon>Stenosarchaea group</taxon>
        <taxon>Halobacteria</taxon>
        <taxon>Halobacteriales</taxon>
        <taxon>Haloferacaceae</taxon>
        <taxon>Halorubrum</taxon>
    </lineage>
</organism>
<dbReference type="PROSITE" id="PS51318">
    <property type="entry name" value="TAT"/>
    <property type="match status" value="1"/>
</dbReference>
<dbReference type="GO" id="GO:0000166">
    <property type="term" value="F:nucleotide binding"/>
    <property type="evidence" value="ECO:0007669"/>
    <property type="project" value="InterPro"/>
</dbReference>
<evidence type="ECO:0000256" key="2">
    <source>
        <dbReference type="SAM" id="MobiDB-lite"/>
    </source>
</evidence>
<dbReference type="Pfam" id="PF00149">
    <property type="entry name" value="Metallophos"/>
    <property type="match status" value="1"/>
</dbReference>
<gene>
    <name evidence="5" type="ORF">SAMN04488067_12221</name>
</gene>
<evidence type="ECO:0000313" key="5">
    <source>
        <dbReference type="EMBL" id="SDG23999.1"/>
    </source>
</evidence>